<evidence type="ECO:0000313" key="16">
    <source>
        <dbReference type="Proteomes" id="UP000829720"/>
    </source>
</evidence>
<comment type="subcellular location">
    <subcellularLocation>
        <location evidence="1">Cell projection</location>
        <location evidence="1">Podosome</location>
    </subcellularLocation>
    <subcellularLocation>
        <location evidence="2">Cytoplasm</location>
        <location evidence="2">Cytoskeleton</location>
    </subcellularLocation>
</comment>
<reference evidence="15" key="1">
    <citation type="submission" date="2021-01" db="EMBL/GenBank/DDBJ databases">
        <authorList>
            <person name="Zahm M."/>
            <person name="Roques C."/>
            <person name="Cabau C."/>
            <person name="Klopp C."/>
            <person name="Donnadieu C."/>
            <person name="Jouanno E."/>
            <person name="Lampietro C."/>
            <person name="Louis A."/>
            <person name="Herpin A."/>
            <person name="Echchiki A."/>
            <person name="Berthelot C."/>
            <person name="Parey E."/>
            <person name="Roest-Crollius H."/>
            <person name="Braasch I."/>
            <person name="Postlethwait J."/>
            <person name="Bobe J."/>
            <person name="Montfort J."/>
            <person name="Bouchez O."/>
            <person name="Begum T."/>
            <person name="Mejri S."/>
            <person name="Adams A."/>
            <person name="Chen W.-J."/>
            <person name="Guiguen Y."/>
        </authorList>
    </citation>
    <scope>NUCLEOTIDE SEQUENCE</scope>
    <source>
        <tissue evidence="15">Blood</tissue>
    </source>
</reference>
<dbReference type="OrthoDB" id="6375767at2759"/>
<dbReference type="SMART" id="SM00262">
    <property type="entry name" value="GEL"/>
    <property type="match status" value="1"/>
</dbReference>
<dbReference type="Proteomes" id="UP000829720">
    <property type="component" value="Unassembled WGS sequence"/>
</dbReference>
<evidence type="ECO:0000256" key="6">
    <source>
        <dbReference type="ARBA" id="ARBA00022490"/>
    </source>
</evidence>
<keyword evidence="16" id="KW-1185">Reference proteome</keyword>
<dbReference type="GO" id="GO:0002102">
    <property type="term" value="C:podosome"/>
    <property type="evidence" value="ECO:0007669"/>
    <property type="project" value="UniProtKB-SubCell"/>
</dbReference>
<dbReference type="GO" id="GO:0005737">
    <property type="term" value="C:cytoplasm"/>
    <property type="evidence" value="ECO:0007669"/>
    <property type="project" value="TreeGrafter"/>
</dbReference>
<keyword evidence="8" id="KW-0106">Calcium</keyword>
<evidence type="ECO:0000256" key="11">
    <source>
        <dbReference type="ARBA" id="ARBA00023212"/>
    </source>
</evidence>
<keyword evidence="7" id="KW-0677">Repeat</keyword>
<comment type="similarity">
    <text evidence="3">Belongs to the villin/gelsolin family.</text>
</comment>
<dbReference type="GO" id="GO:0051015">
    <property type="term" value="F:actin filament binding"/>
    <property type="evidence" value="ECO:0007669"/>
    <property type="project" value="InterPro"/>
</dbReference>
<dbReference type="Pfam" id="PF00626">
    <property type="entry name" value="Gelsolin"/>
    <property type="match status" value="1"/>
</dbReference>
<accession>A0A8T3DZN2</accession>
<evidence type="ECO:0000256" key="5">
    <source>
        <dbReference type="ARBA" id="ARBA00022467"/>
    </source>
</evidence>
<evidence type="ECO:0000313" key="15">
    <source>
        <dbReference type="EMBL" id="KAI1902422.1"/>
    </source>
</evidence>
<dbReference type="PRINTS" id="PR00597">
    <property type="entry name" value="GELSOLIN"/>
</dbReference>
<protein>
    <recommendedName>
        <fullName evidence="4">Scinderin</fullName>
    </recommendedName>
    <alternativeName>
        <fullName evidence="13">Adseverin</fullName>
    </alternativeName>
</protein>
<evidence type="ECO:0000256" key="4">
    <source>
        <dbReference type="ARBA" id="ARBA00014288"/>
    </source>
</evidence>
<feature type="domain" description="Gelsolin-like" evidence="14">
    <location>
        <begin position="53"/>
        <end position="127"/>
    </location>
</feature>
<proteinExistence type="inferred from homology"/>
<evidence type="ECO:0000256" key="3">
    <source>
        <dbReference type="ARBA" id="ARBA00008418"/>
    </source>
</evidence>
<evidence type="ECO:0000259" key="14">
    <source>
        <dbReference type="Pfam" id="PF00626"/>
    </source>
</evidence>
<dbReference type="InterPro" id="IPR029006">
    <property type="entry name" value="ADF-H/Gelsolin-like_dom_sf"/>
</dbReference>
<dbReference type="GO" id="GO:0005546">
    <property type="term" value="F:phosphatidylinositol-4,5-bisphosphate binding"/>
    <property type="evidence" value="ECO:0007669"/>
    <property type="project" value="TreeGrafter"/>
</dbReference>
<keyword evidence="9" id="KW-0965">Cell junction</keyword>
<dbReference type="GO" id="GO:0008154">
    <property type="term" value="P:actin polymerization or depolymerization"/>
    <property type="evidence" value="ECO:0007669"/>
    <property type="project" value="TreeGrafter"/>
</dbReference>
<evidence type="ECO:0000256" key="12">
    <source>
        <dbReference type="ARBA" id="ARBA00023273"/>
    </source>
</evidence>
<keyword evidence="11" id="KW-0206">Cytoskeleton</keyword>
<keyword evidence="6" id="KW-0963">Cytoplasm</keyword>
<name>A0A8T3DZN2_9TELE</name>
<dbReference type="PANTHER" id="PTHR11977:SF78">
    <property type="entry name" value="SCINDERIN"/>
    <property type="match status" value="1"/>
</dbReference>
<dbReference type="GO" id="GO:0030031">
    <property type="term" value="P:cell projection assembly"/>
    <property type="evidence" value="ECO:0007669"/>
    <property type="project" value="TreeGrafter"/>
</dbReference>
<evidence type="ECO:0000256" key="1">
    <source>
        <dbReference type="ARBA" id="ARBA00004188"/>
    </source>
</evidence>
<comment type="caution">
    <text evidence="15">The sequence shown here is derived from an EMBL/GenBank/DDBJ whole genome shotgun (WGS) entry which is preliminary data.</text>
</comment>
<dbReference type="CDD" id="cd11290">
    <property type="entry name" value="gelsolin_S1_like"/>
    <property type="match status" value="1"/>
</dbReference>
<sequence length="155" mass="17441">MRELISISPLQTCVLPSSRTPCPPYLRTMVLHHREFEKAGVDPGLQIWRVEKMELVPVPEPQHGGFFVGDAYLVLWTAKQGGVCFYNLHYWLGKECTQDESTAVAIFAVQMDDYLGGKPVQYRELQGLNPPPSAATSKEELHTKLGAWPRGSNTW</sequence>
<keyword evidence="12" id="KW-0966">Cell projection</keyword>
<evidence type="ECO:0000256" key="10">
    <source>
        <dbReference type="ARBA" id="ARBA00023203"/>
    </source>
</evidence>
<dbReference type="GO" id="GO:0051014">
    <property type="term" value="P:actin filament severing"/>
    <property type="evidence" value="ECO:0007669"/>
    <property type="project" value="TreeGrafter"/>
</dbReference>
<dbReference type="GO" id="GO:0051016">
    <property type="term" value="P:barbed-end actin filament capping"/>
    <property type="evidence" value="ECO:0007669"/>
    <property type="project" value="TreeGrafter"/>
</dbReference>
<dbReference type="EMBL" id="JAERUA010000003">
    <property type="protein sequence ID" value="KAI1902422.1"/>
    <property type="molecule type" value="Genomic_DNA"/>
</dbReference>
<evidence type="ECO:0000256" key="13">
    <source>
        <dbReference type="ARBA" id="ARBA00030694"/>
    </source>
</evidence>
<dbReference type="GO" id="GO:0007417">
    <property type="term" value="P:central nervous system development"/>
    <property type="evidence" value="ECO:0007669"/>
    <property type="project" value="TreeGrafter"/>
</dbReference>
<keyword evidence="5" id="KW-0117">Actin capping</keyword>
<keyword evidence="10" id="KW-0009">Actin-binding</keyword>
<dbReference type="Gene3D" id="3.40.20.10">
    <property type="entry name" value="Severin"/>
    <property type="match status" value="1"/>
</dbReference>
<dbReference type="InterPro" id="IPR007122">
    <property type="entry name" value="Villin/Gelsolin"/>
</dbReference>
<dbReference type="SUPFAM" id="SSF55753">
    <property type="entry name" value="Actin depolymerizing proteins"/>
    <property type="match status" value="1"/>
</dbReference>
<organism evidence="15 16">
    <name type="scientific">Albula goreensis</name>
    <dbReference type="NCBI Taxonomy" id="1534307"/>
    <lineage>
        <taxon>Eukaryota</taxon>
        <taxon>Metazoa</taxon>
        <taxon>Chordata</taxon>
        <taxon>Craniata</taxon>
        <taxon>Vertebrata</taxon>
        <taxon>Euteleostomi</taxon>
        <taxon>Actinopterygii</taxon>
        <taxon>Neopterygii</taxon>
        <taxon>Teleostei</taxon>
        <taxon>Albuliformes</taxon>
        <taxon>Albulidae</taxon>
        <taxon>Albula</taxon>
    </lineage>
</organism>
<dbReference type="InterPro" id="IPR007123">
    <property type="entry name" value="Gelsolin-like_dom"/>
</dbReference>
<dbReference type="PANTHER" id="PTHR11977">
    <property type="entry name" value="VILLIN"/>
    <property type="match status" value="1"/>
</dbReference>
<evidence type="ECO:0000256" key="8">
    <source>
        <dbReference type="ARBA" id="ARBA00022837"/>
    </source>
</evidence>
<evidence type="ECO:0000256" key="9">
    <source>
        <dbReference type="ARBA" id="ARBA00022949"/>
    </source>
</evidence>
<gene>
    <name evidence="15" type="ORF">AGOR_G00044600</name>
</gene>
<dbReference type="AlphaFoldDB" id="A0A8T3DZN2"/>
<evidence type="ECO:0000256" key="2">
    <source>
        <dbReference type="ARBA" id="ARBA00004245"/>
    </source>
</evidence>
<evidence type="ECO:0000256" key="7">
    <source>
        <dbReference type="ARBA" id="ARBA00022737"/>
    </source>
</evidence>